<organism evidence="2 3">
    <name type="scientific">Bosea massiliensis</name>
    <dbReference type="NCBI Taxonomy" id="151419"/>
    <lineage>
        <taxon>Bacteria</taxon>
        <taxon>Pseudomonadati</taxon>
        <taxon>Pseudomonadota</taxon>
        <taxon>Alphaproteobacteria</taxon>
        <taxon>Hyphomicrobiales</taxon>
        <taxon>Boseaceae</taxon>
        <taxon>Bosea</taxon>
    </lineage>
</organism>
<protein>
    <submittedName>
        <fullName evidence="2">Uncharacterized protein</fullName>
    </submittedName>
</protein>
<gene>
    <name evidence="2" type="ORF">ACFPN9_11410</name>
</gene>
<evidence type="ECO:0000313" key="2">
    <source>
        <dbReference type="EMBL" id="MFC5505867.1"/>
    </source>
</evidence>
<accession>A0ABW0P379</accession>
<reference evidence="3" key="1">
    <citation type="journal article" date="2019" name="Int. J. Syst. Evol. Microbiol.">
        <title>The Global Catalogue of Microorganisms (GCM) 10K type strain sequencing project: providing services to taxonomists for standard genome sequencing and annotation.</title>
        <authorList>
            <consortium name="The Broad Institute Genomics Platform"/>
            <consortium name="The Broad Institute Genome Sequencing Center for Infectious Disease"/>
            <person name="Wu L."/>
            <person name="Ma J."/>
        </authorList>
    </citation>
    <scope>NUCLEOTIDE SEQUENCE [LARGE SCALE GENOMIC DNA]</scope>
    <source>
        <strain evidence="3">CCUG 43117</strain>
    </source>
</reference>
<comment type="caution">
    <text evidence="2">The sequence shown here is derived from an EMBL/GenBank/DDBJ whole genome shotgun (WGS) entry which is preliminary data.</text>
</comment>
<dbReference type="Proteomes" id="UP001596060">
    <property type="component" value="Unassembled WGS sequence"/>
</dbReference>
<keyword evidence="1" id="KW-0175">Coiled coil</keyword>
<evidence type="ECO:0000313" key="3">
    <source>
        <dbReference type="Proteomes" id="UP001596060"/>
    </source>
</evidence>
<feature type="coiled-coil region" evidence="1">
    <location>
        <begin position="71"/>
        <end position="98"/>
    </location>
</feature>
<sequence>METVSLSYDELAERMRITPHSARNLVRRKRWKRTVGNDGKARVSVPVEALTVPSPPPLEAPSPAAESGVTIARLEAQIDGLKALVEAERRRADAAEADRDRWHASANRPFWRRFALSH</sequence>
<name>A0ABW0P379_9HYPH</name>
<keyword evidence="3" id="KW-1185">Reference proteome</keyword>
<dbReference type="RefSeq" id="WP_377816976.1">
    <property type="nucleotide sequence ID" value="NZ_JBHSLU010000024.1"/>
</dbReference>
<dbReference type="EMBL" id="JBHSLU010000024">
    <property type="protein sequence ID" value="MFC5505867.1"/>
    <property type="molecule type" value="Genomic_DNA"/>
</dbReference>
<proteinExistence type="predicted"/>
<evidence type="ECO:0000256" key="1">
    <source>
        <dbReference type="SAM" id="Coils"/>
    </source>
</evidence>